<sequence>MDFYSEGLTMIKVEWRQEFEVGYERIDFEHRIFLGLICDASVALELGLDHQRILRHLEEIKHYALFHFISEENIMLDIDYPGLESQKNEHQILLAQLDDKIHQYRNEVMDLATIVEFLFEWFALHTTQADTRLGRYIRSSQSRAAFPFPPETLGLPLNESVNTG</sequence>
<feature type="coiled-coil region" evidence="4">
    <location>
        <begin position="87"/>
        <end position="114"/>
    </location>
</feature>
<dbReference type="InterPro" id="IPR035938">
    <property type="entry name" value="Hemerythrin-like_sf"/>
</dbReference>
<evidence type="ECO:0000259" key="5">
    <source>
        <dbReference type="Pfam" id="PF01814"/>
    </source>
</evidence>
<dbReference type="Gene3D" id="1.20.120.50">
    <property type="entry name" value="Hemerythrin-like"/>
    <property type="match status" value="1"/>
</dbReference>
<keyword evidence="3" id="KW-0408">Iron</keyword>
<dbReference type="AlphaFoldDB" id="A0A9E4N0U4"/>
<accession>A0A9E4N0U4</accession>
<feature type="domain" description="Hemerythrin-like" evidence="5">
    <location>
        <begin position="22"/>
        <end position="133"/>
    </location>
</feature>
<name>A0A9E4N0U4_9GAMM</name>
<evidence type="ECO:0000313" key="7">
    <source>
        <dbReference type="Proteomes" id="UP000886687"/>
    </source>
</evidence>
<reference evidence="6" key="1">
    <citation type="journal article" date="2021" name="Proc. Natl. Acad. Sci. U.S.A.">
        <title>Global biogeography of chemosynthetic symbionts reveals both localized and globally distributed symbiont groups. .</title>
        <authorList>
            <person name="Osvatic J.T."/>
            <person name="Wilkins L.G.E."/>
            <person name="Leibrecht L."/>
            <person name="Leray M."/>
            <person name="Zauner S."/>
            <person name="Polzin J."/>
            <person name="Camacho Y."/>
            <person name="Gros O."/>
            <person name="van Gils J.A."/>
            <person name="Eisen J.A."/>
            <person name="Petersen J.M."/>
            <person name="Yuen B."/>
        </authorList>
    </citation>
    <scope>NUCLEOTIDE SEQUENCE</scope>
    <source>
        <strain evidence="6">MAGL173</strain>
    </source>
</reference>
<dbReference type="InterPro" id="IPR012827">
    <property type="entry name" value="Hemerythrin_metal-bd"/>
</dbReference>
<comment type="similarity">
    <text evidence="1">Belongs to the hemerythrin family.</text>
</comment>
<dbReference type="SUPFAM" id="SSF47188">
    <property type="entry name" value="Hemerythrin-like"/>
    <property type="match status" value="1"/>
</dbReference>
<dbReference type="Proteomes" id="UP000886687">
    <property type="component" value="Unassembled WGS sequence"/>
</dbReference>
<dbReference type="Pfam" id="PF01814">
    <property type="entry name" value="Hemerythrin"/>
    <property type="match status" value="1"/>
</dbReference>
<evidence type="ECO:0000256" key="2">
    <source>
        <dbReference type="ARBA" id="ARBA00022723"/>
    </source>
</evidence>
<dbReference type="PANTHER" id="PTHR37164">
    <property type="entry name" value="BACTERIOHEMERYTHRIN"/>
    <property type="match status" value="1"/>
</dbReference>
<gene>
    <name evidence="6" type="ORF">JAZ04_19060</name>
</gene>
<evidence type="ECO:0000256" key="4">
    <source>
        <dbReference type="SAM" id="Coils"/>
    </source>
</evidence>
<dbReference type="InterPro" id="IPR050669">
    <property type="entry name" value="Hemerythrin"/>
</dbReference>
<proteinExistence type="inferred from homology"/>
<dbReference type="GO" id="GO:0046872">
    <property type="term" value="F:metal ion binding"/>
    <property type="evidence" value="ECO:0007669"/>
    <property type="project" value="UniProtKB-KW"/>
</dbReference>
<dbReference type="PANTHER" id="PTHR37164:SF1">
    <property type="entry name" value="BACTERIOHEMERYTHRIN"/>
    <property type="match status" value="1"/>
</dbReference>
<evidence type="ECO:0000256" key="1">
    <source>
        <dbReference type="ARBA" id="ARBA00010587"/>
    </source>
</evidence>
<keyword evidence="4" id="KW-0175">Coiled coil</keyword>
<dbReference type="InterPro" id="IPR012312">
    <property type="entry name" value="Hemerythrin-like"/>
</dbReference>
<protein>
    <submittedName>
        <fullName evidence="6">Hemerythrin family protein</fullName>
    </submittedName>
</protein>
<organism evidence="6 7">
    <name type="scientific">Candidatus Thiodiazotropha lotti</name>
    <dbReference type="NCBI Taxonomy" id="2792787"/>
    <lineage>
        <taxon>Bacteria</taxon>
        <taxon>Pseudomonadati</taxon>
        <taxon>Pseudomonadota</taxon>
        <taxon>Gammaproteobacteria</taxon>
        <taxon>Chromatiales</taxon>
        <taxon>Sedimenticolaceae</taxon>
        <taxon>Candidatus Thiodiazotropha</taxon>
    </lineage>
</organism>
<dbReference type="EMBL" id="JAEPDI010000015">
    <property type="protein sequence ID" value="MCG7940937.1"/>
    <property type="molecule type" value="Genomic_DNA"/>
</dbReference>
<evidence type="ECO:0000256" key="3">
    <source>
        <dbReference type="ARBA" id="ARBA00023004"/>
    </source>
</evidence>
<comment type="caution">
    <text evidence="6">The sequence shown here is derived from an EMBL/GenBank/DDBJ whole genome shotgun (WGS) entry which is preliminary data.</text>
</comment>
<keyword evidence="2" id="KW-0479">Metal-binding</keyword>
<dbReference type="CDD" id="cd12107">
    <property type="entry name" value="Hemerythrin"/>
    <property type="match status" value="1"/>
</dbReference>
<dbReference type="NCBIfam" id="TIGR02481">
    <property type="entry name" value="hemeryth_dom"/>
    <property type="match status" value="1"/>
</dbReference>
<evidence type="ECO:0000313" key="6">
    <source>
        <dbReference type="EMBL" id="MCG7940937.1"/>
    </source>
</evidence>